<dbReference type="SUPFAM" id="SSF53955">
    <property type="entry name" value="Lysozyme-like"/>
    <property type="match status" value="1"/>
</dbReference>
<dbReference type="Gene3D" id="1.10.530.10">
    <property type="match status" value="1"/>
</dbReference>
<accession>A0A6J5K7N2</accession>
<evidence type="ECO:0000313" key="3">
    <source>
        <dbReference type="Proteomes" id="UP000494102"/>
    </source>
</evidence>
<evidence type="ECO:0000313" key="2">
    <source>
        <dbReference type="EMBL" id="MEX3750839.1"/>
    </source>
</evidence>
<dbReference type="InterPro" id="IPR023346">
    <property type="entry name" value="Lysozyme-like_dom_sf"/>
</dbReference>
<name>A0A6J5K7N2_9BURK</name>
<dbReference type="RefSeq" id="WP_015003353.1">
    <property type="nucleotide sequence ID" value="NZ_CADILN010000003.1"/>
</dbReference>
<dbReference type="InterPro" id="IPR052354">
    <property type="entry name" value="Cell_Wall_Dynamics_Protein"/>
</dbReference>
<dbReference type="GO" id="GO:0016787">
    <property type="term" value="F:hydrolase activity"/>
    <property type="evidence" value="ECO:0007669"/>
    <property type="project" value="UniProtKB-KW"/>
</dbReference>
<gene>
    <name evidence="2" type="ORF">AB3X84_12585</name>
    <name evidence="1" type="ORF">LMG9964_02579</name>
</gene>
<protein>
    <submittedName>
        <fullName evidence="2">Glycoside hydrolase family 19 protein</fullName>
    </submittedName>
</protein>
<keyword evidence="4" id="KW-1185">Reference proteome</keyword>
<evidence type="ECO:0000313" key="4">
    <source>
        <dbReference type="Proteomes" id="UP001558535"/>
    </source>
</evidence>
<dbReference type="AlphaFoldDB" id="A0A6J5K7N2"/>
<dbReference type="EMBL" id="CADILN010000003">
    <property type="protein sequence ID" value="CAB4048934.1"/>
    <property type="molecule type" value="Genomic_DNA"/>
</dbReference>
<evidence type="ECO:0000313" key="1">
    <source>
        <dbReference type="EMBL" id="CAB4048934.1"/>
    </source>
</evidence>
<dbReference type="Proteomes" id="UP000494102">
    <property type="component" value="Unassembled WGS sequence"/>
</dbReference>
<dbReference type="PANTHER" id="PTHR34408:SF1">
    <property type="entry name" value="GLYCOSYL HYDROLASE FAMILY 19 DOMAIN-CONTAINING PROTEIN HI_1415"/>
    <property type="match status" value="1"/>
</dbReference>
<dbReference type="EMBL" id="JBFPKE010000003">
    <property type="protein sequence ID" value="MEX3750839.1"/>
    <property type="molecule type" value="Genomic_DNA"/>
</dbReference>
<reference evidence="2 4" key="2">
    <citation type="submission" date="2024-07" db="EMBL/GenBank/DDBJ databases">
        <title>A survey of Mimosa microsymbionts across Brazilian biomes reveals a high diversity of Paraburkholderia nodulating endemic species, but also that Cupriavidus is common as a symbiont of widespread species.</title>
        <authorList>
            <person name="Rouws L."/>
            <person name="Barauna A."/>
            <person name="Beukes C."/>
            <person name="Rouws J.R.C."/>
            <person name="De Faria S.M."/>
            <person name="Gross E."/>
            <person name="Bueno Dos Reis Junior F."/>
            <person name="Simon M.F."/>
            <person name="Maluk M."/>
            <person name="Odee D.W."/>
            <person name="Kenicer G."/>
            <person name="Young J.P.W."/>
            <person name="Reis V.M."/>
            <person name="Zilli J."/>
            <person name="James E.K."/>
        </authorList>
    </citation>
    <scope>NUCLEOTIDE SEQUENCE [LARGE SCALE GENOMIC DNA]</scope>
    <source>
        <strain evidence="2 4">BR14375</strain>
    </source>
</reference>
<dbReference type="GeneID" id="27797838"/>
<dbReference type="PANTHER" id="PTHR34408">
    <property type="entry name" value="FAMILY PROTEIN, PUTATIVE-RELATED"/>
    <property type="match status" value="1"/>
</dbReference>
<dbReference type="Proteomes" id="UP001558535">
    <property type="component" value="Unassembled WGS sequence"/>
</dbReference>
<reference evidence="1 3" key="1">
    <citation type="submission" date="2020-04" db="EMBL/GenBank/DDBJ databases">
        <authorList>
            <person name="De Canck E."/>
        </authorList>
    </citation>
    <scope>NUCLEOTIDE SEQUENCE [LARGE SCALE GENOMIC DNA]</scope>
    <source>
        <strain evidence="1 3">LMG 9964</strain>
    </source>
</reference>
<sequence>MTNSPVPNHPQPPATHLRQLAFAFPFRRKAQGNAAAQFMDEHDIYRLLAASEPSGSYLASRKGMWHGGIHVTEAGAGQALDLDAGLRCIADGVLIAYRANKDYPVSELAIEGSSAPFQAAYSTGFALVRHEMEFPRGTKLTLYSLYMHLMSNADYESNFPKRQKPAYWSRQWQVTQYAQDRPSPRPGQTADPSQVGLHVRKTPNGAAVGILPQGASVTIGKTQTVHGATWGQLTDLNGATLYAPIAGDYVAASDAIDGWIYLGAQNGGPVAEESIRDSIFDRIMVTTDQTCSAGDLQGSGGGIPVKAGDLMGHLGRYDALDRSSAAARMAHIEVFCDGSIRQFIEAGRAWVDANCMNPAQWSQIGLSPEPTMLRVQNGTTLYDIAPNGGTPPQKSAAAKQTDVIQVEASAVLQKNAAGSFMETTPGNDGTTRHWWKVDGADVQRNAISGWVREQSFAGGRVTREFPQSWIDFDCHDEDHDPTHTIFATTSDYMDYALGSDTPGAGSLGTLSPLMAAIYRTLYPTGDGSHAADQLCGSGSEAQGGGFPWAAFRASRLIAKHESEWANPAKWQELVSAIEQRTGPKAEHEEENKRIAKLVWWDEVAAGVAGFPGSDVYHINPIALAANFQFSSSLITLAMLKAVEPLNSDAYYESILPYLNRYALAYQVNTPKRIAHFLSQAAHESKLRSSEEGLDYRPQKMRKTFGCKGGPGNYQSSCDDCAHGRLRDKLWSQENYYAHNPEHLANYVYANRMGNGGEESGDGYKYRGRGFIQVTGKDGYQSFQDEHNRRSPESMQDFIGNPNLVSTQLEYAVESAFVFWARVNLNSTSDAGTVAEVTQIVNGGQNGYADRLARYNAVASLLGLPTE</sequence>
<organism evidence="1 3">
    <name type="scientific">Paraburkholderia phenoliruptrix</name>
    <dbReference type="NCBI Taxonomy" id="252970"/>
    <lineage>
        <taxon>Bacteria</taxon>
        <taxon>Pseudomonadati</taxon>
        <taxon>Pseudomonadota</taxon>
        <taxon>Betaproteobacteria</taxon>
        <taxon>Burkholderiales</taxon>
        <taxon>Burkholderiaceae</taxon>
        <taxon>Paraburkholderia</taxon>
    </lineage>
</organism>
<proteinExistence type="predicted"/>
<keyword evidence="2" id="KW-0378">Hydrolase</keyword>